<sequence>MLRYNGMDTLQYALWYVFVAFVLWRAYVIWNRGGKGFATAMLVLAAFVLYEANRNYFSVDDAGGREGEAVQVDEGRENGEEVDHSEQFMSAPEERGLPRMSPNDPNAPTPRLNDPNAPDINPNAPGLPRAKPNADTR</sequence>
<feature type="transmembrane region" description="Helical" evidence="2">
    <location>
        <begin position="12"/>
        <end position="30"/>
    </location>
</feature>
<name>A0A517YYV0_9BACT</name>
<evidence type="ECO:0000256" key="2">
    <source>
        <dbReference type="SAM" id="Phobius"/>
    </source>
</evidence>
<evidence type="ECO:0000313" key="3">
    <source>
        <dbReference type="EMBL" id="QDU35401.1"/>
    </source>
</evidence>
<dbReference type="KEGG" id="pcor:KS4_34820"/>
<dbReference type="Proteomes" id="UP000317369">
    <property type="component" value="Chromosome"/>
</dbReference>
<feature type="transmembrane region" description="Helical" evidence="2">
    <location>
        <begin position="36"/>
        <end position="52"/>
    </location>
</feature>
<proteinExistence type="predicted"/>
<feature type="compositionally biased region" description="Basic and acidic residues" evidence="1">
    <location>
        <begin position="63"/>
        <end position="97"/>
    </location>
</feature>
<feature type="compositionally biased region" description="Low complexity" evidence="1">
    <location>
        <begin position="113"/>
        <end position="124"/>
    </location>
</feature>
<keyword evidence="2" id="KW-0812">Transmembrane</keyword>
<evidence type="ECO:0000313" key="4">
    <source>
        <dbReference type="Proteomes" id="UP000317369"/>
    </source>
</evidence>
<dbReference type="AlphaFoldDB" id="A0A517YYV0"/>
<organism evidence="3 4">
    <name type="scientific">Poriferisphaera corsica</name>
    <dbReference type="NCBI Taxonomy" id="2528020"/>
    <lineage>
        <taxon>Bacteria</taxon>
        <taxon>Pseudomonadati</taxon>
        <taxon>Planctomycetota</taxon>
        <taxon>Phycisphaerae</taxon>
        <taxon>Phycisphaerales</taxon>
        <taxon>Phycisphaeraceae</taxon>
        <taxon>Poriferisphaera</taxon>
    </lineage>
</organism>
<evidence type="ECO:0000256" key="1">
    <source>
        <dbReference type="SAM" id="MobiDB-lite"/>
    </source>
</evidence>
<accession>A0A517YYV0</accession>
<keyword evidence="2" id="KW-1133">Transmembrane helix</keyword>
<feature type="region of interest" description="Disordered" evidence="1">
    <location>
        <begin position="63"/>
        <end position="137"/>
    </location>
</feature>
<protein>
    <submittedName>
        <fullName evidence="3">Uncharacterized protein</fullName>
    </submittedName>
</protein>
<keyword evidence="4" id="KW-1185">Reference proteome</keyword>
<dbReference type="EMBL" id="CP036425">
    <property type="protein sequence ID" value="QDU35401.1"/>
    <property type="molecule type" value="Genomic_DNA"/>
</dbReference>
<keyword evidence="2" id="KW-0472">Membrane</keyword>
<reference evidence="3 4" key="1">
    <citation type="submission" date="2019-02" db="EMBL/GenBank/DDBJ databases">
        <title>Deep-cultivation of Planctomycetes and their phenomic and genomic characterization uncovers novel biology.</title>
        <authorList>
            <person name="Wiegand S."/>
            <person name="Jogler M."/>
            <person name="Boedeker C."/>
            <person name="Pinto D."/>
            <person name="Vollmers J."/>
            <person name="Rivas-Marin E."/>
            <person name="Kohn T."/>
            <person name="Peeters S.H."/>
            <person name="Heuer A."/>
            <person name="Rast P."/>
            <person name="Oberbeckmann S."/>
            <person name="Bunk B."/>
            <person name="Jeske O."/>
            <person name="Meyerdierks A."/>
            <person name="Storesund J.E."/>
            <person name="Kallscheuer N."/>
            <person name="Luecker S."/>
            <person name="Lage O.M."/>
            <person name="Pohl T."/>
            <person name="Merkel B.J."/>
            <person name="Hornburger P."/>
            <person name="Mueller R.-W."/>
            <person name="Bruemmer F."/>
            <person name="Labrenz M."/>
            <person name="Spormann A.M."/>
            <person name="Op den Camp H."/>
            <person name="Overmann J."/>
            <person name="Amann R."/>
            <person name="Jetten M.S.M."/>
            <person name="Mascher T."/>
            <person name="Medema M.H."/>
            <person name="Devos D.P."/>
            <person name="Kaster A.-K."/>
            <person name="Ovreas L."/>
            <person name="Rohde M."/>
            <person name="Galperin M.Y."/>
            <person name="Jogler C."/>
        </authorList>
    </citation>
    <scope>NUCLEOTIDE SEQUENCE [LARGE SCALE GENOMIC DNA]</scope>
    <source>
        <strain evidence="3 4">KS4</strain>
    </source>
</reference>
<gene>
    <name evidence="3" type="ORF">KS4_34820</name>
</gene>